<dbReference type="AlphaFoldDB" id="A0A4R2ML22"/>
<protein>
    <submittedName>
        <fullName evidence="1">Uncharacterized protein</fullName>
    </submittedName>
</protein>
<dbReference type="GeneID" id="99687104"/>
<evidence type="ECO:0000313" key="2">
    <source>
        <dbReference type="Proteomes" id="UP000295106"/>
    </source>
</evidence>
<organism evidence="1 2">
    <name type="scientific">Rubrivivax gelatinosus</name>
    <name type="common">Rhodocyclus gelatinosus</name>
    <name type="synonym">Rhodopseudomonas gelatinosa</name>
    <dbReference type="NCBI Taxonomy" id="28068"/>
    <lineage>
        <taxon>Bacteria</taxon>
        <taxon>Pseudomonadati</taxon>
        <taxon>Pseudomonadota</taxon>
        <taxon>Betaproteobacteria</taxon>
        <taxon>Burkholderiales</taxon>
        <taxon>Sphaerotilaceae</taxon>
        <taxon>Rubrivivax</taxon>
    </lineage>
</organism>
<dbReference type="EMBL" id="SLXD01000001">
    <property type="protein sequence ID" value="TCP05504.1"/>
    <property type="molecule type" value="Genomic_DNA"/>
</dbReference>
<reference evidence="1 2" key="1">
    <citation type="submission" date="2019-03" db="EMBL/GenBank/DDBJ databases">
        <title>Genomic Encyclopedia of Type Strains, Phase IV (KMG-IV): sequencing the most valuable type-strain genomes for metagenomic binning, comparative biology and taxonomic classification.</title>
        <authorList>
            <person name="Goeker M."/>
        </authorList>
    </citation>
    <scope>NUCLEOTIDE SEQUENCE [LARGE SCALE GENOMIC DNA]</scope>
    <source>
        <strain evidence="1 2">DSM 1709</strain>
    </source>
</reference>
<gene>
    <name evidence="1" type="ORF">EV684_101376</name>
</gene>
<dbReference type="RefSeq" id="WP_165908363.1">
    <property type="nucleotide sequence ID" value="NZ_CP181386.1"/>
</dbReference>
<proteinExistence type="predicted"/>
<comment type="caution">
    <text evidence="1">The sequence shown here is derived from an EMBL/GenBank/DDBJ whole genome shotgun (WGS) entry which is preliminary data.</text>
</comment>
<sequence>MARREAAAAEREGRPVRTLREVDFLLGVHDEARMGALRLRTMSWPSRRRALEAR</sequence>
<accession>A0A4R2ML22</accession>
<name>A0A4R2ML22_RUBGE</name>
<dbReference type="Proteomes" id="UP000295106">
    <property type="component" value="Unassembled WGS sequence"/>
</dbReference>
<evidence type="ECO:0000313" key="1">
    <source>
        <dbReference type="EMBL" id="TCP05504.1"/>
    </source>
</evidence>